<dbReference type="RefSeq" id="WP_189714867.1">
    <property type="nucleotide sequence ID" value="NZ_BMVO01000003.1"/>
</dbReference>
<evidence type="ECO:0000313" key="2">
    <source>
        <dbReference type="Proteomes" id="UP000599437"/>
    </source>
</evidence>
<evidence type="ECO:0000313" key="1">
    <source>
        <dbReference type="EMBL" id="GHA94164.1"/>
    </source>
</evidence>
<comment type="caution">
    <text evidence="1">The sequence shown here is derived from an EMBL/GenBank/DDBJ whole genome shotgun (WGS) entry which is preliminary data.</text>
</comment>
<dbReference type="EMBL" id="BMVO01000003">
    <property type="protein sequence ID" value="GHA94164.1"/>
    <property type="molecule type" value="Genomic_DNA"/>
</dbReference>
<accession>A0ABQ3DM80</accession>
<gene>
    <name evidence="1" type="ORF">GCM10010346_16130</name>
</gene>
<reference evidence="2" key="1">
    <citation type="journal article" date="2019" name="Int. J. Syst. Evol. Microbiol.">
        <title>The Global Catalogue of Microorganisms (GCM) 10K type strain sequencing project: providing services to taxonomists for standard genome sequencing and annotation.</title>
        <authorList>
            <consortium name="The Broad Institute Genomics Platform"/>
            <consortium name="The Broad Institute Genome Sequencing Center for Infectious Disease"/>
            <person name="Wu L."/>
            <person name="Ma J."/>
        </authorList>
    </citation>
    <scope>NUCLEOTIDE SEQUENCE [LARGE SCALE GENOMIC DNA]</scope>
    <source>
        <strain evidence="2">JCM 4737</strain>
    </source>
</reference>
<name>A0ABQ3DM80_9ACTN</name>
<protein>
    <submittedName>
        <fullName evidence="1">Uncharacterized protein</fullName>
    </submittedName>
</protein>
<keyword evidence="2" id="KW-1185">Reference proteome</keyword>
<organism evidence="1 2">
    <name type="scientific">Streptomyces chryseus</name>
    <dbReference type="NCBI Taxonomy" id="68186"/>
    <lineage>
        <taxon>Bacteria</taxon>
        <taxon>Bacillati</taxon>
        <taxon>Actinomycetota</taxon>
        <taxon>Actinomycetes</taxon>
        <taxon>Kitasatosporales</taxon>
        <taxon>Streptomycetaceae</taxon>
        <taxon>Streptomyces</taxon>
    </lineage>
</organism>
<sequence length="91" mass="10021">MPDLNTPEDTRSFLALCLDPGYGVKRTVNKLADVMPPWLRERVDQHAPHLAQLHAEADRLQAAADEARAAYAAALGDWIQNPITAAEEAYP</sequence>
<proteinExistence type="predicted"/>
<dbReference type="Proteomes" id="UP000599437">
    <property type="component" value="Unassembled WGS sequence"/>
</dbReference>